<accession>A0A9W5YVJ0</accession>
<evidence type="ECO:0000259" key="3">
    <source>
        <dbReference type="PROSITE" id="PS50004"/>
    </source>
</evidence>
<dbReference type="SUPFAM" id="SSF49562">
    <property type="entry name" value="C2 domain (Calcium/lipid-binding domain, CaLB)"/>
    <property type="match status" value="1"/>
</dbReference>
<evidence type="ECO:0000259" key="4">
    <source>
        <dbReference type="PROSITE" id="PS50018"/>
    </source>
</evidence>
<dbReference type="GO" id="GO:0005096">
    <property type="term" value="F:GTPase activator activity"/>
    <property type="evidence" value="ECO:0007669"/>
    <property type="project" value="UniProtKB-KW"/>
</dbReference>
<sequence>MSLIRGTTVAPWISVSSKLSASKTSQRAVYPDSFGEGSIYIGTPDSSSLSEDVYLSSMAAFSGVTSRTPAPDVGSRRDFHDYCSSSDEEEVPVQVKGQQSWSRTITPDDQRGDISSSSIFAWTGNRLGSINNATPAPRTPEESLSSSNPIGYLPIQSPTYHTKSLDRQRSSKPLPAPNVLSGPSIAEAPLLLSSSDASKMLKLMKATWGRMHGILSFRTATTTAWKSGFFVINSRTGSLIYNTKGGSVLTNTLIPDLRGCQIRSGVDPESGMDYLSVLTFTSGLCVELRPPRRDNFDSWLAAFLCWQPIRPKGVQNKMTKPQSVALEDRQIANRRRNSKSTVQREAAILKVGKMLLWDRPNAFSTSGQQQTLSPAWQQVSCTLQENGAFRLFKESANTLVTCIPLSQLSRCAIQHLNSSVLEHEFCIAIYPQYATHMALGPTRPVYLALESRVCFEAWFVLLRAFTIPEFYGPEMPLEDDPSQKPGPTEPPTGNIADMFRVERMLAVRVIEAELFPRKASEESTQSRKHPKSISDISTSAGSNYYTEILLDGELRAKTAVKYNTANPSWREDLVFDNLPPVLSQISVLVKTRNPIQTDWNRVAHGTDASNQDSTLIHVLDDVELSFRDAAYGRVDISLDDLKSGIETEEWWPVLDDQNLSIGKMLINARMEDTVVLMSGEYAPMSELLHTFTNKLITNMVQIMPSKLSQLAEALLDIYQVSGTTVEWLSALIEDEIGELRVSTANRLRDTMIYANSSCGLIREQEVFFHNIEHTAIVEVNFLLQDNSLLTEALKYHMRRLGKEYLEETIGELLHEIDENNTECEVEPSRILHGSGDLERNWRKLISLTTSVWKAILTSVSQCPAELRFIFRYIRACAEACYGDILSTVTYSSVSGFLFLRFFCPAILNPKLFGLLRDRPRPRAQRTLTLILHG</sequence>
<evidence type="ECO:0000313" key="6">
    <source>
        <dbReference type="Proteomes" id="UP001143548"/>
    </source>
</evidence>
<dbReference type="PROSITE" id="PS00509">
    <property type="entry name" value="RAS_GTPASE_ACTIV_1"/>
    <property type="match status" value="1"/>
</dbReference>
<organism evidence="5 6">
    <name type="scientific">Aspergillus brasiliensis</name>
    <dbReference type="NCBI Taxonomy" id="319629"/>
    <lineage>
        <taxon>Eukaryota</taxon>
        <taxon>Fungi</taxon>
        <taxon>Dikarya</taxon>
        <taxon>Ascomycota</taxon>
        <taxon>Pezizomycotina</taxon>
        <taxon>Eurotiomycetes</taxon>
        <taxon>Eurotiomycetidae</taxon>
        <taxon>Eurotiales</taxon>
        <taxon>Aspergillaceae</taxon>
        <taxon>Aspergillus</taxon>
        <taxon>Aspergillus subgen. Circumdati</taxon>
    </lineage>
</organism>
<feature type="region of interest" description="Disordered" evidence="2">
    <location>
        <begin position="83"/>
        <end position="114"/>
    </location>
</feature>
<gene>
    <name evidence="5" type="ORF">AbraCBS73388_010368</name>
</gene>
<dbReference type="GO" id="GO:0007165">
    <property type="term" value="P:signal transduction"/>
    <property type="evidence" value="ECO:0007669"/>
    <property type="project" value="UniProtKB-ARBA"/>
</dbReference>
<dbReference type="InterPro" id="IPR000008">
    <property type="entry name" value="C2_dom"/>
</dbReference>
<dbReference type="Gene3D" id="1.10.506.10">
    <property type="entry name" value="GTPase Activation - p120gap, domain 1"/>
    <property type="match status" value="1"/>
</dbReference>
<dbReference type="InterPro" id="IPR039360">
    <property type="entry name" value="Ras_GTPase"/>
</dbReference>
<dbReference type="SMART" id="SM00239">
    <property type="entry name" value="C2"/>
    <property type="match status" value="1"/>
</dbReference>
<dbReference type="Pfam" id="PF00168">
    <property type="entry name" value="C2"/>
    <property type="match status" value="1"/>
</dbReference>
<reference evidence="5" key="1">
    <citation type="submission" date="2022-07" db="EMBL/GenBank/DDBJ databases">
        <title>Taxonomy of Aspergillus series Nigri: significant species reduction supported by multi-species coalescent approaches.</title>
        <authorList>
            <person name="Bian C."/>
            <person name="Kusuya Y."/>
            <person name="Sklenar F."/>
            <person name="D'hooge E."/>
            <person name="Yaguchi T."/>
            <person name="Takahashi H."/>
            <person name="Hubka V."/>
        </authorList>
    </citation>
    <scope>NUCLEOTIDE SEQUENCE</scope>
    <source>
        <strain evidence="5">CBS 733.88</strain>
    </source>
</reference>
<name>A0A9W5YVJ0_9EURO</name>
<feature type="domain" description="C2" evidence="3">
    <location>
        <begin position="486"/>
        <end position="651"/>
    </location>
</feature>
<comment type="caution">
    <text evidence="5">The sequence shown here is derived from an EMBL/GenBank/DDBJ whole genome shotgun (WGS) entry which is preliminary data.</text>
</comment>
<feature type="compositionally biased region" description="Polar residues" evidence="2">
    <location>
        <begin position="96"/>
        <end position="105"/>
    </location>
</feature>
<evidence type="ECO:0008006" key="7">
    <source>
        <dbReference type="Google" id="ProtNLM"/>
    </source>
</evidence>
<dbReference type="SMART" id="SM00323">
    <property type="entry name" value="RasGAP"/>
    <property type="match status" value="1"/>
</dbReference>
<evidence type="ECO:0000256" key="1">
    <source>
        <dbReference type="ARBA" id="ARBA00022468"/>
    </source>
</evidence>
<dbReference type="PROSITE" id="PS50004">
    <property type="entry name" value="C2"/>
    <property type="match status" value="1"/>
</dbReference>
<dbReference type="PROSITE" id="PS50018">
    <property type="entry name" value="RAS_GTPASE_ACTIV_2"/>
    <property type="match status" value="1"/>
</dbReference>
<keyword evidence="1" id="KW-0343">GTPase activation</keyword>
<dbReference type="Pfam" id="PF00616">
    <property type="entry name" value="RasGAP"/>
    <property type="match status" value="1"/>
</dbReference>
<feature type="region of interest" description="Disordered" evidence="2">
    <location>
        <begin position="475"/>
        <end position="494"/>
    </location>
</feature>
<dbReference type="EMBL" id="BROQ01000073">
    <property type="protein sequence ID" value="GKZ23777.1"/>
    <property type="molecule type" value="Genomic_DNA"/>
</dbReference>
<proteinExistence type="predicted"/>
<dbReference type="Gene3D" id="2.60.40.150">
    <property type="entry name" value="C2 domain"/>
    <property type="match status" value="1"/>
</dbReference>
<dbReference type="Proteomes" id="UP001143548">
    <property type="component" value="Unassembled WGS sequence"/>
</dbReference>
<dbReference type="AlphaFoldDB" id="A0A9W5YVJ0"/>
<dbReference type="PANTHER" id="PTHR10194">
    <property type="entry name" value="RAS GTPASE-ACTIVATING PROTEINS"/>
    <property type="match status" value="1"/>
</dbReference>
<dbReference type="CDD" id="cd00030">
    <property type="entry name" value="C2"/>
    <property type="match status" value="1"/>
</dbReference>
<dbReference type="InterPro" id="IPR001936">
    <property type="entry name" value="RasGAP_dom"/>
</dbReference>
<feature type="domain" description="Ras-GAP" evidence="4">
    <location>
        <begin position="706"/>
        <end position="933"/>
    </location>
</feature>
<dbReference type="PANTHER" id="PTHR10194:SF60">
    <property type="entry name" value="RAS GTPASE-ACTIVATING PROTEIN RASKOL"/>
    <property type="match status" value="1"/>
</dbReference>
<evidence type="ECO:0000256" key="2">
    <source>
        <dbReference type="SAM" id="MobiDB-lite"/>
    </source>
</evidence>
<dbReference type="InterPro" id="IPR008936">
    <property type="entry name" value="Rho_GTPase_activation_prot"/>
</dbReference>
<dbReference type="SUPFAM" id="SSF48350">
    <property type="entry name" value="GTPase activation domain, GAP"/>
    <property type="match status" value="1"/>
</dbReference>
<dbReference type="InterPro" id="IPR023152">
    <property type="entry name" value="RasGAP_CS"/>
</dbReference>
<dbReference type="SUPFAM" id="SSF50729">
    <property type="entry name" value="PH domain-like"/>
    <property type="match status" value="1"/>
</dbReference>
<protein>
    <recommendedName>
        <fullName evidence="7">Ras-GAP domain-containing protein</fullName>
    </recommendedName>
</protein>
<feature type="region of interest" description="Disordered" evidence="2">
    <location>
        <begin position="131"/>
        <end position="150"/>
    </location>
</feature>
<dbReference type="InterPro" id="IPR035892">
    <property type="entry name" value="C2_domain_sf"/>
</dbReference>
<evidence type="ECO:0000313" key="5">
    <source>
        <dbReference type="EMBL" id="GKZ23777.1"/>
    </source>
</evidence>